<dbReference type="AlphaFoldDB" id="A0A1Z4LV78"/>
<dbReference type="InterPro" id="IPR054272">
    <property type="entry name" value="DUF7003"/>
</dbReference>
<name>A0A1Z4LV78_9CYAN</name>
<accession>A0A1Z4LV78</accession>
<protein>
    <submittedName>
        <fullName evidence="1">Uncharacterized protein</fullName>
    </submittedName>
</protein>
<dbReference type="Pfam" id="PF22535">
    <property type="entry name" value="DUF7003"/>
    <property type="match status" value="1"/>
</dbReference>
<dbReference type="EMBL" id="AP018227">
    <property type="protein sequence ID" value="BAY85074.1"/>
    <property type="molecule type" value="Genomic_DNA"/>
</dbReference>
<dbReference type="Proteomes" id="UP000218418">
    <property type="component" value="Chromosome"/>
</dbReference>
<dbReference type="OrthoDB" id="570872at2"/>
<sequence length="236" mass="27535">MSFTSDSILKHLDKSDYPLLNVNYDIAAVRVVGFCNQEKWAIIFELLTSYPSSDGIGLDIFAYGTGLKVEQGFDTPVLHTPLEWRKWDSEEEEIEDDEFDDRGFPFIPEVIKVHIRRKLITVHSKDVPRLNQAPEFDFDLLVHLVDIYGENLFSTDEELYLYVSKELKKLVQFENLHHQDDWHHGKGAGVWEGDKFHIPSYTSSVEVMAQILETRNFNLYKSQSIRNLGFDWKTFK</sequence>
<gene>
    <name evidence="1" type="ORF">NIES267_45720</name>
</gene>
<reference evidence="1 2" key="1">
    <citation type="submission" date="2017-06" db="EMBL/GenBank/DDBJ databases">
        <title>Genome sequencing of cyanobaciteial culture collection at National Institute for Environmental Studies (NIES).</title>
        <authorList>
            <person name="Hirose Y."/>
            <person name="Shimura Y."/>
            <person name="Fujisawa T."/>
            <person name="Nakamura Y."/>
            <person name="Kawachi M."/>
        </authorList>
    </citation>
    <scope>NUCLEOTIDE SEQUENCE [LARGE SCALE GENOMIC DNA]</scope>
    <source>
        <strain evidence="1 2">NIES-267</strain>
    </source>
</reference>
<evidence type="ECO:0000313" key="1">
    <source>
        <dbReference type="EMBL" id="BAY85074.1"/>
    </source>
</evidence>
<evidence type="ECO:0000313" key="2">
    <source>
        <dbReference type="Proteomes" id="UP000218418"/>
    </source>
</evidence>
<proteinExistence type="predicted"/>
<organism evidence="1 2">
    <name type="scientific">Calothrix parasitica NIES-267</name>
    <dbReference type="NCBI Taxonomy" id="1973488"/>
    <lineage>
        <taxon>Bacteria</taxon>
        <taxon>Bacillati</taxon>
        <taxon>Cyanobacteriota</taxon>
        <taxon>Cyanophyceae</taxon>
        <taxon>Nostocales</taxon>
        <taxon>Calotrichaceae</taxon>
        <taxon>Calothrix</taxon>
    </lineage>
</organism>
<keyword evidence="2" id="KW-1185">Reference proteome</keyword>